<dbReference type="InterPro" id="IPR011009">
    <property type="entry name" value="Kinase-like_dom_sf"/>
</dbReference>
<keyword evidence="2" id="KW-0808">Transferase</keyword>
<dbReference type="OrthoDB" id="10046508at2759"/>
<dbReference type="InterPro" id="IPR004166">
    <property type="entry name" value="a-kinase_dom"/>
</dbReference>
<dbReference type="AlphaFoldDB" id="A0A2A2KXJ4"/>
<dbReference type="SUPFAM" id="SSF56112">
    <property type="entry name" value="Protein kinase-like (PK-like)"/>
    <property type="match status" value="1"/>
</dbReference>
<sequence>MDEYILEVKNKIYRIIEKLTAQNVKDEEQTVKAYQLALVAYRDFGDKEQLEVLPFQSLNVNEFRSYCGNVRAYGGGDGAEDVFGGLEAALKLKWSPNYSTKVIFHIADAPCHGIAFHNSPDAEVDYYPEGDPNKRSHVSFFEEMNRVGIQFYFGKIRNNTNKMIEKFSEAYGKNIVDFDISQVDKIFSSIVTAVTDSVSHSLLTISATNYTNRELRSFNLSPLEPDWSTIEIKDCIFFTYEVPESIDDVINGASLERKERKKGGRIQVAAQPFAQGSERIAYYGKNVSTYRCEVKDENSDDDDPSQNLNNDMRAIRINRGRRSGALRMPTNPRGSRLYAQQIPHQIPQQIPYQISRLSPQYIPQQIPQQIAQYGPHPIPFNAMQSIPNPYPFPQPFRLNAPNEFHTPVVQRVPNTNNPRSHSSVNSRSPRGRGRGSRARGNDRSLPEKKFEINTIDELVALKEFKYAKTGMDSAARYHSLNYTQTIASYLAQKFEEKLSTKIQKEVTNGTLTVVDLQGIVSKALSSSKPTIFLTDPAIHCVNKLRFGQTNLGIDGIKRFFDTHECNRFCQALSLTNFKPKSSSSTNPSSSNV</sequence>
<dbReference type="Gene3D" id="3.20.200.10">
    <property type="entry name" value="MHCK/EF2 kinase"/>
    <property type="match status" value="1"/>
</dbReference>
<organism evidence="6 7">
    <name type="scientific">Diploscapter pachys</name>
    <dbReference type="NCBI Taxonomy" id="2018661"/>
    <lineage>
        <taxon>Eukaryota</taxon>
        <taxon>Metazoa</taxon>
        <taxon>Ecdysozoa</taxon>
        <taxon>Nematoda</taxon>
        <taxon>Chromadorea</taxon>
        <taxon>Rhabditida</taxon>
        <taxon>Rhabditina</taxon>
        <taxon>Rhabditomorpha</taxon>
        <taxon>Rhabditoidea</taxon>
        <taxon>Rhabditidae</taxon>
        <taxon>Diploscapter</taxon>
    </lineage>
</organism>
<dbReference type="EMBL" id="LIAE01007548">
    <property type="protein sequence ID" value="PAV78648.1"/>
    <property type="molecule type" value="Genomic_DNA"/>
</dbReference>
<dbReference type="PANTHER" id="PTHR47763:SF4">
    <property type="entry name" value="ALPHA-PROTEIN KINASE VWKA"/>
    <property type="match status" value="1"/>
</dbReference>
<gene>
    <name evidence="6" type="ORF">WR25_12819</name>
</gene>
<accession>A0A2A2KXJ4</accession>
<protein>
    <recommendedName>
        <fullName evidence="5">Alpha-type protein kinase domain-containing protein</fullName>
    </recommendedName>
</protein>
<dbReference type="SUPFAM" id="SSF53300">
    <property type="entry name" value="vWA-like"/>
    <property type="match status" value="1"/>
</dbReference>
<comment type="caution">
    <text evidence="6">The sequence shown here is derived from an EMBL/GenBank/DDBJ whole genome shotgun (WGS) entry which is preliminary data.</text>
</comment>
<evidence type="ECO:0000259" key="5">
    <source>
        <dbReference type="PROSITE" id="PS51158"/>
    </source>
</evidence>
<dbReference type="Pfam" id="PF02816">
    <property type="entry name" value="Alpha_kinase"/>
    <property type="match status" value="1"/>
</dbReference>
<dbReference type="Gene3D" id="3.40.50.410">
    <property type="entry name" value="von Willebrand factor, type A domain"/>
    <property type="match status" value="1"/>
</dbReference>
<evidence type="ECO:0000313" key="7">
    <source>
        <dbReference type="Proteomes" id="UP000218231"/>
    </source>
</evidence>
<dbReference type="GO" id="GO:0005524">
    <property type="term" value="F:ATP binding"/>
    <property type="evidence" value="ECO:0007669"/>
    <property type="project" value="InterPro"/>
</dbReference>
<dbReference type="InterPro" id="IPR036465">
    <property type="entry name" value="vWFA_dom_sf"/>
</dbReference>
<keyword evidence="3" id="KW-0418">Kinase</keyword>
<dbReference type="SMART" id="SM00811">
    <property type="entry name" value="Alpha_kinase"/>
    <property type="match status" value="1"/>
</dbReference>
<evidence type="ECO:0000256" key="3">
    <source>
        <dbReference type="ARBA" id="ARBA00022777"/>
    </source>
</evidence>
<evidence type="ECO:0000256" key="1">
    <source>
        <dbReference type="ARBA" id="ARBA00022527"/>
    </source>
</evidence>
<dbReference type="InterPro" id="IPR052969">
    <property type="entry name" value="Thr-specific_kinase-like"/>
</dbReference>
<keyword evidence="7" id="KW-1185">Reference proteome</keyword>
<feature type="domain" description="Alpha-type protein kinase" evidence="5">
    <location>
        <begin position="249"/>
        <end position="577"/>
    </location>
</feature>
<keyword evidence="1" id="KW-0723">Serine/threonine-protein kinase</keyword>
<reference evidence="6 7" key="1">
    <citation type="journal article" date="2017" name="Curr. Biol.">
        <title>Genome architecture and evolution of a unichromosomal asexual nematode.</title>
        <authorList>
            <person name="Fradin H."/>
            <person name="Zegar C."/>
            <person name="Gutwein M."/>
            <person name="Lucas J."/>
            <person name="Kovtun M."/>
            <person name="Corcoran D."/>
            <person name="Baugh L.R."/>
            <person name="Kiontke K."/>
            <person name="Gunsalus K."/>
            <person name="Fitch D.H."/>
            <person name="Piano F."/>
        </authorList>
    </citation>
    <scope>NUCLEOTIDE SEQUENCE [LARGE SCALE GENOMIC DNA]</scope>
    <source>
        <strain evidence="6">PF1309</strain>
    </source>
</reference>
<name>A0A2A2KXJ4_9BILA</name>
<proteinExistence type="predicted"/>
<feature type="region of interest" description="Disordered" evidence="4">
    <location>
        <begin position="408"/>
        <end position="447"/>
    </location>
</feature>
<dbReference type="Proteomes" id="UP000218231">
    <property type="component" value="Unassembled WGS sequence"/>
</dbReference>
<dbReference type="Gene3D" id="3.30.200.20">
    <property type="entry name" value="Phosphorylase Kinase, domain 1"/>
    <property type="match status" value="1"/>
</dbReference>
<evidence type="ECO:0000256" key="2">
    <source>
        <dbReference type="ARBA" id="ARBA00022679"/>
    </source>
</evidence>
<feature type="compositionally biased region" description="Polar residues" evidence="4">
    <location>
        <begin position="412"/>
        <end position="421"/>
    </location>
</feature>
<dbReference type="PANTHER" id="PTHR47763">
    <property type="entry name" value="ALPHA-PROTEIN KINASE VWKA"/>
    <property type="match status" value="1"/>
</dbReference>
<evidence type="ECO:0000313" key="6">
    <source>
        <dbReference type="EMBL" id="PAV78648.1"/>
    </source>
</evidence>
<dbReference type="STRING" id="2018661.A0A2A2KXJ4"/>
<dbReference type="GO" id="GO:0004674">
    <property type="term" value="F:protein serine/threonine kinase activity"/>
    <property type="evidence" value="ECO:0007669"/>
    <property type="project" value="UniProtKB-KW"/>
</dbReference>
<dbReference type="PROSITE" id="PS51158">
    <property type="entry name" value="ALPHA_KINASE"/>
    <property type="match status" value="1"/>
</dbReference>
<evidence type="ECO:0000256" key="4">
    <source>
        <dbReference type="SAM" id="MobiDB-lite"/>
    </source>
</evidence>